<feature type="region of interest" description="Disordered" evidence="1">
    <location>
        <begin position="1293"/>
        <end position="1312"/>
    </location>
</feature>
<evidence type="ECO:0000259" key="2">
    <source>
        <dbReference type="Pfam" id="PF07727"/>
    </source>
</evidence>
<feature type="region of interest" description="Disordered" evidence="1">
    <location>
        <begin position="584"/>
        <end position="612"/>
    </location>
</feature>
<evidence type="ECO:0000256" key="1">
    <source>
        <dbReference type="SAM" id="MobiDB-lite"/>
    </source>
</evidence>
<dbReference type="InterPro" id="IPR054722">
    <property type="entry name" value="PolX-like_BBD"/>
</dbReference>
<feature type="region of interest" description="Disordered" evidence="1">
    <location>
        <begin position="1319"/>
        <end position="1340"/>
    </location>
</feature>
<feature type="domain" description="Retrovirus-related Pol polyprotein from transposon TNT 1-94-like beta-barrel" evidence="3">
    <location>
        <begin position="884"/>
        <end position="948"/>
    </location>
</feature>
<organism evidence="4">
    <name type="scientific">Tanacetum cinerariifolium</name>
    <name type="common">Dalmatian daisy</name>
    <name type="synonym">Chrysanthemum cinerariifolium</name>
    <dbReference type="NCBI Taxonomy" id="118510"/>
    <lineage>
        <taxon>Eukaryota</taxon>
        <taxon>Viridiplantae</taxon>
        <taxon>Streptophyta</taxon>
        <taxon>Embryophyta</taxon>
        <taxon>Tracheophyta</taxon>
        <taxon>Spermatophyta</taxon>
        <taxon>Magnoliopsida</taxon>
        <taxon>eudicotyledons</taxon>
        <taxon>Gunneridae</taxon>
        <taxon>Pentapetalae</taxon>
        <taxon>asterids</taxon>
        <taxon>campanulids</taxon>
        <taxon>Asterales</taxon>
        <taxon>Asteraceae</taxon>
        <taxon>Asteroideae</taxon>
        <taxon>Anthemideae</taxon>
        <taxon>Anthemidinae</taxon>
        <taxon>Tanacetum</taxon>
    </lineage>
</organism>
<dbReference type="Pfam" id="PF07727">
    <property type="entry name" value="RVT_2"/>
    <property type="match status" value="1"/>
</dbReference>
<sequence>MMVMIVNNSSRLSMSRNRVTIRTMMCQPIDQNIDFFGSDQIQTPQYPEIHSPSQEISDEVFQDNHSVQYKENLENSLNSNQEKEGPPQDSDIHQLIKECSTEVCEEQKQNMEDTMLDALNTKLLSINSNSQRLDKEKQEVKNVVEQQTEHGNRNIQSLQNFRVVYKSSISLNNTSQISSIHAVTPILSTKEPEYSSSMGYEHSNTTLETESDEIIKSGVEKLVPILSKNKVTLEDKRECDMFVCEDSSASDVCDNHSEIFFDSKIDDGISVYDDFEDIEYVEASLSDTEIVSIEEENDVNQEEEEVDLEDIFQIQDVVLREKLLSITRLISNIKSLNDNPTPDCMLNSFESDNSLSDNFSPEFETFCDHTKETRSEEADLFLAFNNSIPPGIENIADDSEGDVRFLEELLIDDSILFHESSDSNFEDNPSIPRPPPESPDAETDAGEEIPVMMNDKDEDVDHSSFIFVMFDKDEHEIHNEVQQKNTIDSTRDHMGNSNVTPYEHYLSVNDVSVVPSCISSVSNYAYVLHDNVAYIPRDPLVTKLNIYKEQVAIYEQRARFELTLREQKMDEQMSILIRDRNQKEEHLKKELHSPTKLTDQDTETTKGVQNPLYLKRAQRAQPALFDGNEILKTHHVLVLVPSSKEDLELAKTTKIKMNEKMNDHVCVEKRVKITHPNYSKENFMATFTPQTQLTPKQVFWSKEINDKKAEDLKARTLPLPVLLPTTVYPPNMPIHLVPQTLPTTSQVNIEAEVDQNAIDLKSGEIEWKNLLITNKNLIANCIAKDVFFTVTDSAMTASQFHELSTAYTIAMNRTTSLQNEIQNLKTQLKEKISCVTSNDATPKVPACAKHAIDVQPIPPRQRNNRVVHHDYLNRLKDTLDTLCCSKHMTEDRSRLRNFMKKFIGTVRFENDRFGAIMGYGDCVLGNSVISRVYYVEGLGHNLFSVGQFCDFHLEVAFRKKTCFVRDLDGVNLVKGSHGSNLYTIFVEDMMRSSPICLLSKASKNKSWLWHRCLNHLNIVHILVNLPCTSVSIFVDQDAPSEGHSPSSSDHQYSSVHHDVAADHSLEEGIDFEESFAPVSRIEAIRIFIANPASKNMMVYQIDVKTAFLNGELKKEVYVRQPEGFVDPDHLNNVYRLKKAFYSLKQAPREWYDTLSRFLLANGFSKGVIDPTLSIRKIDHAGCQDTRRNTSGNYDHGSFRTFLSYEAKHRLEIHFHVERKLGFLRGVGRKRAGEESKNESDSEEFVNVFMRNVLVLPSNWFPLTRVKWFLLIANSFAVSGIVIAESRVGATTQSAAHMGSSSIGSNESLSSDKDELKELMASKPTSSKVSSSKPTSNYSRHLDDMNTFMKKVDETLKDVISKRVDAFLRNYMNNNIFHVQDRDDHHDDDALPEEENQETDYDEVPSKEATPEFLEEISGKGKKCVPTFSYLKRMKATLNNMMRIWCTSHEEYAYHLDQMKSYVENQLVWESRAKELIVQVLDNPAPVYQGCDSNPNTLTRYLYNKDLFYLKYGNSEPRKYVLLLHKIHAISFLENDPKELKSIWVKKVIKKFKLEARYVIRHCKSLWAKIGYIRGKLDKKSKSA</sequence>
<name>A0A6L2J5W8_TANCI</name>
<feature type="compositionally biased region" description="Acidic residues" evidence="1">
    <location>
        <begin position="1389"/>
        <end position="1402"/>
    </location>
</feature>
<dbReference type="Pfam" id="PF22936">
    <property type="entry name" value="Pol_BBD"/>
    <property type="match status" value="1"/>
</dbReference>
<dbReference type="EMBL" id="BKCJ010000348">
    <property type="protein sequence ID" value="GEU32378.1"/>
    <property type="molecule type" value="Genomic_DNA"/>
</dbReference>
<accession>A0A6L2J5W8</accession>
<feature type="compositionally biased region" description="Basic and acidic residues" evidence="1">
    <location>
        <begin position="1378"/>
        <end position="1388"/>
    </location>
</feature>
<dbReference type="InterPro" id="IPR013103">
    <property type="entry name" value="RVT_2"/>
</dbReference>
<feature type="domain" description="Reverse transcriptase Ty1/copia-type" evidence="2">
    <location>
        <begin position="1059"/>
        <end position="1167"/>
    </location>
</feature>
<reference evidence="4" key="1">
    <citation type="journal article" date="2019" name="Sci. Rep.">
        <title>Draft genome of Tanacetum cinerariifolium, the natural source of mosquito coil.</title>
        <authorList>
            <person name="Yamashiro T."/>
            <person name="Shiraishi A."/>
            <person name="Satake H."/>
            <person name="Nakayama K."/>
        </authorList>
    </citation>
    <scope>NUCLEOTIDE SEQUENCE</scope>
</reference>
<comment type="caution">
    <text evidence="4">The sequence shown here is derived from an EMBL/GenBank/DDBJ whole genome shotgun (WGS) entry which is preliminary data.</text>
</comment>
<evidence type="ECO:0000259" key="3">
    <source>
        <dbReference type="Pfam" id="PF22936"/>
    </source>
</evidence>
<feature type="compositionally biased region" description="Low complexity" evidence="1">
    <location>
        <begin position="1299"/>
        <end position="1308"/>
    </location>
</feature>
<protein>
    <submittedName>
        <fullName evidence="4">Retrovirus-related Pol polyprotein from transposon TNT 1-94</fullName>
    </submittedName>
</protein>
<evidence type="ECO:0000313" key="4">
    <source>
        <dbReference type="EMBL" id="GEU32378.1"/>
    </source>
</evidence>
<feature type="compositionally biased region" description="Low complexity" evidence="1">
    <location>
        <begin position="1321"/>
        <end position="1335"/>
    </location>
</feature>
<proteinExistence type="predicted"/>
<feature type="compositionally biased region" description="Basic and acidic residues" evidence="1">
    <location>
        <begin position="584"/>
        <end position="593"/>
    </location>
</feature>
<gene>
    <name evidence="4" type="ORF">Tci_004356</name>
</gene>
<feature type="region of interest" description="Disordered" evidence="1">
    <location>
        <begin position="1378"/>
        <end position="1406"/>
    </location>
</feature>
<feature type="region of interest" description="Disordered" evidence="1">
    <location>
        <begin position="420"/>
        <end position="444"/>
    </location>
</feature>